<proteinExistence type="predicted"/>
<keyword evidence="2" id="KW-0472">Membrane</keyword>
<name>A0A239AL77_9ACTN</name>
<keyword evidence="4" id="KW-1185">Reference proteome</keyword>
<evidence type="ECO:0000313" key="4">
    <source>
        <dbReference type="Proteomes" id="UP000198282"/>
    </source>
</evidence>
<dbReference type="EMBL" id="FZOD01000002">
    <property type="protein sequence ID" value="SNR96417.1"/>
    <property type="molecule type" value="Genomic_DNA"/>
</dbReference>
<evidence type="ECO:0000256" key="2">
    <source>
        <dbReference type="SAM" id="Phobius"/>
    </source>
</evidence>
<protein>
    <recommendedName>
        <fullName evidence="5">Protein kinase domain-containing protein</fullName>
    </recommendedName>
</protein>
<evidence type="ECO:0008006" key="5">
    <source>
        <dbReference type="Google" id="ProtNLM"/>
    </source>
</evidence>
<feature type="transmembrane region" description="Helical" evidence="2">
    <location>
        <begin position="345"/>
        <end position="364"/>
    </location>
</feature>
<keyword evidence="2" id="KW-1133">Transmembrane helix</keyword>
<sequence length="365" mass="40783">MIVRVGELTFTGEGPVLRDGGQTDGLRLCVAPDQRTYLFKRYKSETADEVRVPALHSMIRWRRELPDEERAVLDERCAWPIAVVGTPARAEGILIRLAERSMFEQRTSGSGETTETPRHLDELTRSPDRARRIAQRYEVKKAYYEPPYKLAVLGELLDTVTWLHQHGYAVGDLQLRNAVFTIDPRPRAYLLDCDSCVPLLGEGAMPPVDPEQWKLPVEQRGVAFDVTSDHYKFAWAVVRCVQETVETWQPDPVVLRRVMPSALADTLIECSRTLPPPGVRERLREAAAVWPRMVIGERLYVNVDGFIKKPWPTGESAVTPAPITVTPPVPATSAGSEGSEGKVRWAVMAGAVLIVLFLIIIALGK</sequence>
<feature type="compositionally biased region" description="Basic and acidic residues" evidence="1">
    <location>
        <begin position="115"/>
        <end position="125"/>
    </location>
</feature>
<gene>
    <name evidence="3" type="ORF">SAMN05216276_100211</name>
</gene>
<feature type="region of interest" description="Disordered" evidence="1">
    <location>
        <begin position="104"/>
        <end position="125"/>
    </location>
</feature>
<accession>A0A239AL77</accession>
<evidence type="ECO:0000256" key="1">
    <source>
        <dbReference type="SAM" id="MobiDB-lite"/>
    </source>
</evidence>
<organism evidence="3 4">
    <name type="scientific">Streptosporangium subroseum</name>
    <dbReference type="NCBI Taxonomy" id="106412"/>
    <lineage>
        <taxon>Bacteria</taxon>
        <taxon>Bacillati</taxon>
        <taxon>Actinomycetota</taxon>
        <taxon>Actinomycetes</taxon>
        <taxon>Streptosporangiales</taxon>
        <taxon>Streptosporangiaceae</taxon>
        <taxon>Streptosporangium</taxon>
    </lineage>
</organism>
<keyword evidence="2" id="KW-0812">Transmembrane</keyword>
<feature type="compositionally biased region" description="Polar residues" evidence="1">
    <location>
        <begin position="104"/>
        <end position="114"/>
    </location>
</feature>
<dbReference type="AlphaFoldDB" id="A0A239AL77"/>
<reference evidence="3 4" key="1">
    <citation type="submission" date="2017-06" db="EMBL/GenBank/DDBJ databases">
        <authorList>
            <person name="Kim H.J."/>
            <person name="Triplett B.A."/>
        </authorList>
    </citation>
    <scope>NUCLEOTIDE SEQUENCE [LARGE SCALE GENOMIC DNA]</scope>
    <source>
        <strain evidence="3 4">CGMCC 4.2132</strain>
    </source>
</reference>
<evidence type="ECO:0000313" key="3">
    <source>
        <dbReference type="EMBL" id="SNR96417.1"/>
    </source>
</evidence>
<dbReference type="Proteomes" id="UP000198282">
    <property type="component" value="Unassembled WGS sequence"/>
</dbReference>